<dbReference type="InterPro" id="IPR000620">
    <property type="entry name" value="EamA_dom"/>
</dbReference>
<name>A0A840SY41_9RHOB</name>
<comment type="similarity">
    <text evidence="2">Belongs to the EamA transporter family.</text>
</comment>
<evidence type="ECO:0000256" key="6">
    <source>
        <dbReference type="SAM" id="Phobius"/>
    </source>
</evidence>
<keyword evidence="5 6" id="KW-0472">Membrane</keyword>
<evidence type="ECO:0000256" key="3">
    <source>
        <dbReference type="ARBA" id="ARBA00022692"/>
    </source>
</evidence>
<dbReference type="EMBL" id="JACHFM010000005">
    <property type="protein sequence ID" value="MBB5223992.1"/>
    <property type="molecule type" value="Genomic_DNA"/>
</dbReference>
<feature type="transmembrane region" description="Helical" evidence="6">
    <location>
        <begin position="124"/>
        <end position="144"/>
    </location>
</feature>
<organism evidence="8 9">
    <name type="scientific">Amaricoccus macauensis</name>
    <dbReference type="NCBI Taxonomy" id="57001"/>
    <lineage>
        <taxon>Bacteria</taxon>
        <taxon>Pseudomonadati</taxon>
        <taxon>Pseudomonadota</taxon>
        <taxon>Alphaproteobacteria</taxon>
        <taxon>Rhodobacterales</taxon>
        <taxon>Paracoccaceae</taxon>
        <taxon>Amaricoccus</taxon>
    </lineage>
</organism>
<feature type="transmembrane region" description="Helical" evidence="6">
    <location>
        <begin position="96"/>
        <end position="117"/>
    </location>
</feature>
<keyword evidence="4 6" id="KW-1133">Transmembrane helix</keyword>
<dbReference type="Proteomes" id="UP000549457">
    <property type="component" value="Unassembled WGS sequence"/>
</dbReference>
<comment type="caution">
    <text evidence="8">The sequence shown here is derived from an EMBL/GenBank/DDBJ whole genome shotgun (WGS) entry which is preliminary data.</text>
</comment>
<dbReference type="AlphaFoldDB" id="A0A840SY41"/>
<feature type="transmembrane region" description="Helical" evidence="6">
    <location>
        <begin position="36"/>
        <end position="58"/>
    </location>
</feature>
<dbReference type="InterPro" id="IPR037185">
    <property type="entry name" value="EmrE-like"/>
</dbReference>
<evidence type="ECO:0000313" key="8">
    <source>
        <dbReference type="EMBL" id="MBB5223992.1"/>
    </source>
</evidence>
<evidence type="ECO:0000313" key="9">
    <source>
        <dbReference type="Proteomes" id="UP000549457"/>
    </source>
</evidence>
<dbReference type="RefSeq" id="WP_343063371.1">
    <property type="nucleotide sequence ID" value="NZ_JACHFM010000005.1"/>
</dbReference>
<feature type="transmembrane region" description="Helical" evidence="6">
    <location>
        <begin position="271"/>
        <end position="291"/>
    </location>
</feature>
<feature type="transmembrane region" description="Helical" evidence="6">
    <location>
        <begin position="150"/>
        <end position="170"/>
    </location>
</feature>
<evidence type="ECO:0000256" key="1">
    <source>
        <dbReference type="ARBA" id="ARBA00004141"/>
    </source>
</evidence>
<feature type="domain" description="EamA" evidence="7">
    <location>
        <begin position="152"/>
        <end position="284"/>
    </location>
</feature>
<dbReference type="SUPFAM" id="SSF103481">
    <property type="entry name" value="Multidrug resistance efflux transporter EmrE"/>
    <property type="match status" value="2"/>
</dbReference>
<feature type="transmembrane region" description="Helical" evidence="6">
    <location>
        <begin position="70"/>
        <end position="90"/>
    </location>
</feature>
<dbReference type="GO" id="GO:0016020">
    <property type="term" value="C:membrane"/>
    <property type="evidence" value="ECO:0007669"/>
    <property type="project" value="UniProtKB-SubCell"/>
</dbReference>
<evidence type="ECO:0000256" key="2">
    <source>
        <dbReference type="ARBA" id="ARBA00007362"/>
    </source>
</evidence>
<gene>
    <name evidence="8" type="ORF">HNP73_003953</name>
</gene>
<proteinExistence type="inferred from homology"/>
<dbReference type="PANTHER" id="PTHR32322">
    <property type="entry name" value="INNER MEMBRANE TRANSPORTER"/>
    <property type="match status" value="1"/>
</dbReference>
<keyword evidence="9" id="KW-1185">Reference proteome</keyword>
<dbReference type="InterPro" id="IPR050638">
    <property type="entry name" value="AA-Vitamin_Transporters"/>
</dbReference>
<keyword evidence="3 6" id="KW-0812">Transmembrane</keyword>
<protein>
    <submittedName>
        <fullName evidence="8">Drug/metabolite transporter (DMT)-like permease</fullName>
    </submittedName>
</protein>
<feature type="transmembrane region" description="Helical" evidence="6">
    <location>
        <begin position="246"/>
        <end position="265"/>
    </location>
</feature>
<dbReference type="PANTHER" id="PTHR32322:SF2">
    <property type="entry name" value="EAMA DOMAIN-CONTAINING PROTEIN"/>
    <property type="match status" value="1"/>
</dbReference>
<evidence type="ECO:0000256" key="4">
    <source>
        <dbReference type="ARBA" id="ARBA00022989"/>
    </source>
</evidence>
<dbReference type="Gene3D" id="1.10.3730.20">
    <property type="match status" value="1"/>
</dbReference>
<feature type="transmembrane region" description="Helical" evidence="6">
    <location>
        <begin position="179"/>
        <end position="201"/>
    </location>
</feature>
<evidence type="ECO:0000259" key="7">
    <source>
        <dbReference type="Pfam" id="PF00892"/>
    </source>
</evidence>
<feature type="domain" description="EamA" evidence="7">
    <location>
        <begin position="7"/>
        <end position="140"/>
    </location>
</feature>
<feature type="transmembrane region" description="Helical" evidence="6">
    <location>
        <begin position="213"/>
        <end position="234"/>
    </location>
</feature>
<dbReference type="Pfam" id="PF00892">
    <property type="entry name" value="EamA"/>
    <property type="match status" value="2"/>
</dbReference>
<reference evidence="8 9" key="1">
    <citation type="submission" date="2020-08" db="EMBL/GenBank/DDBJ databases">
        <title>Genomic Encyclopedia of Type Strains, Phase IV (KMG-IV): sequencing the most valuable type-strain genomes for metagenomic binning, comparative biology and taxonomic classification.</title>
        <authorList>
            <person name="Goeker M."/>
        </authorList>
    </citation>
    <scope>NUCLEOTIDE SEQUENCE [LARGE SCALE GENOMIC DNA]</scope>
    <source>
        <strain evidence="8 9">DSM 101730</strain>
    </source>
</reference>
<sequence>MSEVDWKGLSLGVLFAAIWSSAFTSSHIVVQYWPPFLVLSLRFLVSGALALGIGFALGQRIRLTAQEWRLVVIFGLCQNALYLGLFHYAMQTVEAGVASIIASSMPLVVAALGRIFLGQRLKPLALAGLAAGFVGVLVIMLSRLGHGLDLRGTVVCMIGVTALAIATLTLRGAAAGGNLWMVVGLQMLVGSAALLPASLLFETWTVSSPPRFIVALVYSALISGVVATMIWFVLVRRIGATRAATFHFLNPFLGVAIAALILGEHVTARDFLGVAIIMAGILAVQFSGARVRGRASAPEKA</sequence>
<evidence type="ECO:0000256" key="5">
    <source>
        <dbReference type="ARBA" id="ARBA00023136"/>
    </source>
</evidence>
<comment type="subcellular location">
    <subcellularLocation>
        <location evidence="1">Membrane</location>
        <topology evidence="1">Multi-pass membrane protein</topology>
    </subcellularLocation>
</comment>
<accession>A0A840SY41</accession>